<proteinExistence type="predicted"/>
<dbReference type="OrthoDB" id="5587587at2759"/>
<name>A0A9W8CZE1_9FUNG</name>
<dbReference type="InterPro" id="IPR018555">
    <property type="entry name" value="C630.06c-like"/>
</dbReference>
<accession>A0A9W8CZE1</accession>
<dbReference type="Pfam" id="PF09428">
    <property type="entry name" value="DUF2011"/>
    <property type="match status" value="1"/>
</dbReference>
<sequence>MDKLKGKKTDRRALFGAGTGDQRDIDVQDVEAYESMMKARLGAQENGESRRNPAEGAVASANSDDNAGADPASDAPMFQMFAGAGPVKVTTASADQVFVAPKRPEVPLEESDSEEHWNSLLSVAVDAQTIKAHSAIPTPDLQYLKRVIHIKLEPATGAKCSPADSTKADRQRLQQRRRRLRLRGAKAADGASAMPEPYVRVLSPYSGGVLRGEMLADVVRREEARAKRDASRAAAKRGRGGGGLRGRGRGRGSAAAAGSRV</sequence>
<protein>
    <submittedName>
        <fullName evidence="2">Uncharacterized protein</fullName>
    </submittedName>
</protein>
<evidence type="ECO:0000313" key="3">
    <source>
        <dbReference type="Proteomes" id="UP001143981"/>
    </source>
</evidence>
<feature type="compositionally biased region" description="Low complexity" evidence="1">
    <location>
        <begin position="252"/>
        <end position="261"/>
    </location>
</feature>
<reference evidence="2" key="1">
    <citation type="submission" date="2022-07" db="EMBL/GenBank/DDBJ databases">
        <title>Phylogenomic reconstructions and comparative analyses of Kickxellomycotina fungi.</title>
        <authorList>
            <person name="Reynolds N.K."/>
            <person name="Stajich J.E."/>
            <person name="Barry K."/>
            <person name="Grigoriev I.V."/>
            <person name="Crous P."/>
            <person name="Smith M.E."/>
        </authorList>
    </citation>
    <scope>NUCLEOTIDE SEQUENCE</scope>
    <source>
        <strain evidence="2">BCRC 34381</strain>
    </source>
</reference>
<feature type="region of interest" description="Disordered" evidence="1">
    <location>
        <begin position="1"/>
        <end position="23"/>
    </location>
</feature>
<gene>
    <name evidence="2" type="ORF">LPJ61_000075</name>
</gene>
<feature type="compositionally biased region" description="Low complexity" evidence="1">
    <location>
        <begin position="56"/>
        <end position="74"/>
    </location>
</feature>
<organism evidence="2 3">
    <name type="scientific">Coemansia biformis</name>
    <dbReference type="NCBI Taxonomy" id="1286918"/>
    <lineage>
        <taxon>Eukaryota</taxon>
        <taxon>Fungi</taxon>
        <taxon>Fungi incertae sedis</taxon>
        <taxon>Zoopagomycota</taxon>
        <taxon>Kickxellomycotina</taxon>
        <taxon>Kickxellomycetes</taxon>
        <taxon>Kickxellales</taxon>
        <taxon>Kickxellaceae</taxon>
        <taxon>Coemansia</taxon>
    </lineage>
</organism>
<keyword evidence="3" id="KW-1185">Reference proteome</keyword>
<feature type="compositionally biased region" description="Basic and acidic residues" evidence="1">
    <location>
        <begin position="221"/>
        <end position="231"/>
    </location>
</feature>
<feature type="compositionally biased region" description="Basic residues" evidence="1">
    <location>
        <begin position="1"/>
        <end position="10"/>
    </location>
</feature>
<dbReference type="EMBL" id="JANBOI010000001">
    <property type="protein sequence ID" value="KAJ1736291.1"/>
    <property type="molecule type" value="Genomic_DNA"/>
</dbReference>
<feature type="region of interest" description="Disordered" evidence="1">
    <location>
        <begin position="38"/>
        <end position="74"/>
    </location>
</feature>
<evidence type="ECO:0000313" key="2">
    <source>
        <dbReference type="EMBL" id="KAJ1736291.1"/>
    </source>
</evidence>
<dbReference type="AlphaFoldDB" id="A0A9W8CZE1"/>
<comment type="caution">
    <text evidence="2">The sequence shown here is derived from an EMBL/GenBank/DDBJ whole genome shotgun (WGS) entry which is preliminary data.</text>
</comment>
<evidence type="ECO:0000256" key="1">
    <source>
        <dbReference type="SAM" id="MobiDB-lite"/>
    </source>
</evidence>
<feature type="region of interest" description="Disordered" evidence="1">
    <location>
        <begin position="221"/>
        <end position="261"/>
    </location>
</feature>
<dbReference type="Proteomes" id="UP001143981">
    <property type="component" value="Unassembled WGS sequence"/>
</dbReference>